<dbReference type="Pfam" id="PF12315">
    <property type="entry name" value="DA1-like"/>
    <property type="match status" value="1"/>
</dbReference>
<dbReference type="PANTHER" id="PTHR24209:SF31">
    <property type="entry name" value="PROTEIN DA1-LIKE ISOFORM X1"/>
    <property type="match status" value="1"/>
</dbReference>
<dbReference type="EMBL" id="JAJFAZ020000008">
    <property type="protein sequence ID" value="KAI5315560.1"/>
    <property type="molecule type" value="Genomic_DNA"/>
</dbReference>
<name>A0AAD4UZ76_PRUDU</name>
<dbReference type="InterPro" id="IPR045218">
    <property type="entry name" value="DA1-like"/>
</dbReference>
<dbReference type="PANTHER" id="PTHR24209">
    <property type="entry name" value="PROTEIN DA1-RELATED 2"/>
    <property type="match status" value="1"/>
</dbReference>
<dbReference type="InterPro" id="IPR022087">
    <property type="entry name" value="DA1-like_dom"/>
</dbReference>
<evidence type="ECO:0000313" key="2">
    <source>
        <dbReference type="EMBL" id="KAI5315560.1"/>
    </source>
</evidence>
<comment type="caution">
    <text evidence="2">The sequence shown here is derived from an EMBL/GenBank/DDBJ whole genome shotgun (WGS) entry which is preliminary data.</text>
</comment>
<sequence length="144" mass="17279">MDPEECEAHLFVAHLFENVRTFYTGLNLNLDEDIPISLVDRDEMSRVHKRNYEMRWDIIGLATCRDDVQNTKTELKRRKKPTNKPGGKFRNTFRTANKQTNQRRKHNKLLFLFERPDYSVLMGMTLAHEMMHAWLRLEGNRKDW</sequence>
<dbReference type="AlphaFoldDB" id="A0AAD4UZ76"/>
<evidence type="ECO:0000259" key="1">
    <source>
        <dbReference type="Pfam" id="PF12315"/>
    </source>
</evidence>
<protein>
    <recommendedName>
        <fullName evidence="1">Protein DA1-like domain-containing protein</fullName>
    </recommendedName>
</protein>
<accession>A0AAD4UZ76</accession>
<dbReference type="Proteomes" id="UP001054821">
    <property type="component" value="Chromosome 8"/>
</dbReference>
<proteinExistence type="predicted"/>
<reference evidence="2 3" key="1">
    <citation type="journal article" date="2022" name="G3 (Bethesda)">
        <title>Whole-genome sequence and methylome profiling of the almond [Prunus dulcis (Mill.) D.A. Webb] cultivar 'Nonpareil'.</title>
        <authorList>
            <person name="D'Amico-Willman K.M."/>
            <person name="Ouma W.Z."/>
            <person name="Meulia T."/>
            <person name="Sideli G.M."/>
            <person name="Gradziel T.M."/>
            <person name="Fresnedo-Ramirez J."/>
        </authorList>
    </citation>
    <scope>NUCLEOTIDE SEQUENCE [LARGE SCALE GENOMIC DNA]</scope>
    <source>
        <strain evidence="2">Clone GOH B32 T37-40</strain>
    </source>
</reference>
<dbReference type="GO" id="GO:0043130">
    <property type="term" value="F:ubiquitin binding"/>
    <property type="evidence" value="ECO:0007669"/>
    <property type="project" value="TreeGrafter"/>
</dbReference>
<gene>
    <name evidence="2" type="ORF">L3X38_044736</name>
</gene>
<keyword evidence="3" id="KW-1185">Reference proteome</keyword>
<evidence type="ECO:0000313" key="3">
    <source>
        <dbReference type="Proteomes" id="UP001054821"/>
    </source>
</evidence>
<organism evidence="2 3">
    <name type="scientific">Prunus dulcis</name>
    <name type="common">Almond</name>
    <name type="synonym">Amygdalus dulcis</name>
    <dbReference type="NCBI Taxonomy" id="3755"/>
    <lineage>
        <taxon>Eukaryota</taxon>
        <taxon>Viridiplantae</taxon>
        <taxon>Streptophyta</taxon>
        <taxon>Embryophyta</taxon>
        <taxon>Tracheophyta</taxon>
        <taxon>Spermatophyta</taxon>
        <taxon>Magnoliopsida</taxon>
        <taxon>eudicotyledons</taxon>
        <taxon>Gunneridae</taxon>
        <taxon>Pentapetalae</taxon>
        <taxon>rosids</taxon>
        <taxon>fabids</taxon>
        <taxon>Rosales</taxon>
        <taxon>Rosaceae</taxon>
        <taxon>Amygdaloideae</taxon>
        <taxon>Amygdaleae</taxon>
        <taxon>Prunus</taxon>
    </lineage>
</organism>
<feature type="domain" description="Protein DA1-like" evidence="1">
    <location>
        <begin position="25"/>
        <end position="141"/>
    </location>
</feature>